<keyword evidence="4" id="KW-1185">Reference proteome</keyword>
<evidence type="ECO:0000313" key="4">
    <source>
        <dbReference type="Proteomes" id="UP000219621"/>
    </source>
</evidence>
<proteinExistence type="predicted"/>
<dbReference type="InterPro" id="IPR025711">
    <property type="entry name" value="PepSY"/>
</dbReference>
<keyword evidence="1" id="KW-0732">Signal</keyword>
<evidence type="ECO:0000259" key="2">
    <source>
        <dbReference type="Pfam" id="PF03413"/>
    </source>
</evidence>
<name>A0A286GA79_9PROT</name>
<dbReference type="AlphaFoldDB" id="A0A286GA79"/>
<feature type="chain" id="PRO_5013375573" evidence="1">
    <location>
        <begin position="22"/>
        <end position="107"/>
    </location>
</feature>
<protein>
    <submittedName>
        <fullName evidence="3">Uncharacterized membrane protein YkoI</fullName>
    </submittedName>
</protein>
<dbReference type="RefSeq" id="WP_097278366.1">
    <property type="nucleotide sequence ID" value="NZ_OCNJ01000002.1"/>
</dbReference>
<evidence type="ECO:0000256" key="1">
    <source>
        <dbReference type="SAM" id="SignalP"/>
    </source>
</evidence>
<sequence>MKTTPLLALACVLALAGPVHADDDEARRDHDHDRARRALQAGDVLPLADLLARTGVEDDGRLLEVELENEHGRLIYELKILTPEGRVIEQVFDAGTGALLETKGKHR</sequence>
<feature type="signal peptide" evidence="1">
    <location>
        <begin position="1"/>
        <end position="21"/>
    </location>
</feature>
<dbReference type="EMBL" id="OCNJ01000002">
    <property type="protein sequence ID" value="SOD92418.1"/>
    <property type="molecule type" value="Genomic_DNA"/>
</dbReference>
<gene>
    <name evidence="3" type="ORF">SAMN05421508_102424</name>
</gene>
<dbReference type="Gene3D" id="3.10.450.40">
    <property type="match status" value="1"/>
</dbReference>
<dbReference type="OrthoDB" id="7856745at2"/>
<dbReference type="Proteomes" id="UP000219621">
    <property type="component" value="Unassembled WGS sequence"/>
</dbReference>
<evidence type="ECO:0000313" key="3">
    <source>
        <dbReference type="EMBL" id="SOD92418.1"/>
    </source>
</evidence>
<dbReference type="Pfam" id="PF03413">
    <property type="entry name" value="PepSY"/>
    <property type="match status" value="1"/>
</dbReference>
<accession>A0A286GA79</accession>
<feature type="domain" description="PepSY" evidence="2">
    <location>
        <begin position="60"/>
        <end position="102"/>
    </location>
</feature>
<reference evidence="3 4" key="1">
    <citation type="submission" date="2017-09" db="EMBL/GenBank/DDBJ databases">
        <authorList>
            <person name="Ehlers B."/>
            <person name="Leendertz F.H."/>
        </authorList>
    </citation>
    <scope>NUCLEOTIDE SEQUENCE [LARGE SCALE GENOMIC DNA]</scope>
    <source>
        <strain evidence="3 4">USBA 140</strain>
    </source>
</reference>
<organism evidence="3 4">
    <name type="scientific">Caenispirillum bisanense</name>
    <dbReference type="NCBI Taxonomy" id="414052"/>
    <lineage>
        <taxon>Bacteria</taxon>
        <taxon>Pseudomonadati</taxon>
        <taxon>Pseudomonadota</taxon>
        <taxon>Alphaproteobacteria</taxon>
        <taxon>Rhodospirillales</taxon>
        <taxon>Novispirillaceae</taxon>
        <taxon>Caenispirillum</taxon>
    </lineage>
</organism>